<keyword evidence="2" id="KW-1185">Reference proteome</keyword>
<sequence>MKRIQDYINEQLANGLDYEAIVKNTADSVRLIGEKTEEIEALKDRLSSILEDFGYDFYRLIKKVEERVSDPTRSIDYKTVNSNYQNVKTRSEARFLMDVISRKH</sequence>
<dbReference type="Proteomes" id="UP001562159">
    <property type="component" value="Unassembled WGS sequence"/>
</dbReference>
<protein>
    <submittedName>
        <fullName evidence="1">Uncharacterized protein</fullName>
    </submittedName>
</protein>
<gene>
    <name evidence="1" type="ORF">AB7878_02280</name>
</gene>
<organism evidence="1 2">
    <name type="scientific">Rhodanobacter humi</name>
    <dbReference type="NCBI Taxonomy" id="1888173"/>
    <lineage>
        <taxon>Bacteria</taxon>
        <taxon>Pseudomonadati</taxon>
        <taxon>Pseudomonadota</taxon>
        <taxon>Gammaproteobacteria</taxon>
        <taxon>Lysobacterales</taxon>
        <taxon>Rhodanobacteraceae</taxon>
        <taxon>Rhodanobacter</taxon>
    </lineage>
</organism>
<reference evidence="1 2" key="1">
    <citation type="submission" date="2024-07" db="EMBL/GenBank/DDBJ databases">
        <title>Molecular mechanisms and environmental adaptations of flagellar loss and biofilm growth of Rhodanobacter under environmental stress.</title>
        <authorList>
            <person name="Chen M."/>
        </authorList>
    </citation>
    <scope>NUCLEOTIDE SEQUENCE [LARGE SCALE GENOMIC DNA]</scope>
    <source>
        <strain evidence="1 2">RS22</strain>
    </source>
</reference>
<accession>A0ABV4ALG3</accession>
<dbReference type="EMBL" id="JBGBPY010000001">
    <property type="protein sequence ID" value="MEY2181231.1"/>
    <property type="molecule type" value="Genomic_DNA"/>
</dbReference>
<name>A0ABV4ALG3_9GAMM</name>
<evidence type="ECO:0000313" key="1">
    <source>
        <dbReference type="EMBL" id="MEY2181231.1"/>
    </source>
</evidence>
<evidence type="ECO:0000313" key="2">
    <source>
        <dbReference type="Proteomes" id="UP001562159"/>
    </source>
</evidence>
<comment type="caution">
    <text evidence="1">The sequence shown here is derived from an EMBL/GenBank/DDBJ whole genome shotgun (WGS) entry which is preliminary data.</text>
</comment>
<proteinExistence type="predicted"/>